<name>X0W455_9ZZZZ</name>
<dbReference type="EMBL" id="BARS01021772">
    <property type="protein sequence ID" value="GAG07466.1"/>
    <property type="molecule type" value="Genomic_DNA"/>
</dbReference>
<comment type="caution">
    <text evidence="1">The sequence shown here is derived from an EMBL/GenBank/DDBJ whole genome shotgun (WGS) entry which is preliminary data.</text>
</comment>
<reference evidence="1" key="1">
    <citation type="journal article" date="2014" name="Front. Microbiol.">
        <title>High frequency of phylogenetically diverse reductive dehalogenase-homologous genes in deep subseafloor sedimentary metagenomes.</title>
        <authorList>
            <person name="Kawai M."/>
            <person name="Futagami T."/>
            <person name="Toyoda A."/>
            <person name="Takaki Y."/>
            <person name="Nishi S."/>
            <person name="Hori S."/>
            <person name="Arai W."/>
            <person name="Tsubouchi T."/>
            <person name="Morono Y."/>
            <person name="Uchiyama I."/>
            <person name="Ito T."/>
            <person name="Fujiyama A."/>
            <person name="Inagaki F."/>
            <person name="Takami H."/>
        </authorList>
    </citation>
    <scope>NUCLEOTIDE SEQUENCE</scope>
    <source>
        <strain evidence="1">Expedition CK06-06</strain>
    </source>
</reference>
<gene>
    <name evidence="1" type="ORF">S01H1_34915</name>
</gene>
<dbReference type="AlphaFoldDB" id="X0W455"/>
<organism evidence="1">
    <name type="scientific">marine sediment metagenome</name>
    <dbReference type="NCBI Taxonomy" id="412755"/>
    <lineage>
        <taxon>unclassified sequences</taxon>
        <taxon>metagenomes</taxon>
        <taxon>ecological metagenomes</taxon>
    </lineage>
</organism>
<protein>
    <submittedName>
        <fullName evidence="1">Uncharacterized protein</fullName>
    </submittedName>
</protein>
<proteinExistence type="predicted"/>
<sequence>MRRIIIILMLITLISGCSDLTDDLVYYDSFDNNTCIEKIIVENYNETHNKETTISCQEMGSLIEEK</sequence>
<dbReference type="PROSITE" id="PS51257">
    <property type="entry name" value="PROKAR_LIPOPROTEIN"/>
    <property type="match status" value="1"/>
</dbReference>
<evidence type="ECO:0000313" key="1">
    <source>
        <dbReference type="EMBL" id="GAG07466.1"/>
    </source>
</evidence>
<accession>X0W455</accession>